<dbReference type="InterPro" id="IPR044730">
    <property type="entry name" value="RNase_H-like_dom_plant"/>
</dbReference>
<dbReference type="AlphaFoldDB" id="A0A7J9HJ28"/>
<dbReference type="EMBL" id="JABFAD010000009">
    <property type="protein sequence ID" value="MBA0808905.1"/>
    <property type="molecule type" value="Genomic_DNA"/>
</dbReference>
<proteinExistence type="predicted"/>
<evidence type="ECO:0000313" key="3">
    <source>
        <dbReference type="Proteomes" id="UP000593560"/>
    </source>
</evidence>
<name>A0A7J9HJ28_9ROSI</name>
<protein>
    <recommendedName>
        <fullName evidence="1">RNase H type-1 domain-containing protein</fullName>
    </recommendedName>
</protein>
<comment type="caution">
    <text evidence="2">The sequence shown here is derived from an EMBL/GenBank/DDBJ whole genome shotgun (WGS) entry which is preliminary data.</text>
</comment>
<accession>A0A7J9HJ28</accession>
<feature type="domain" description="RNase H type-1" evidence="1">
    <location>
        <begin position="1"/>
        <end position="55"/>
    </location>
</feature>
<evidence type="ECO:0000313" key="2">
    <source>
        <dbReference type="EMBL" id="MBA0808905.1"/>
    </source>
</evidence>
<gene>
    <name evidence="2" type="ORF">Gohar_024606</name>
</gene>
<sequence>SGGVLRDENGDWIAGDNCYFGNCSIFNAKFWSNLEGLKLSQRRGHDNIIIQSDSLEWILHYILREQNQVVAKLVLVKKEELETFDLPPTVILGLLEIDKSKGQNSMSSIAVSLRQVLRSPWFMSSLQIAIELTFLGLLPTA</sequence>
<dbReference type="CDD" id="cd06222">
    <property type="entry name" value="RNase_H_like"/>
    <property type="match status" value="1"/>
</dbReference>
<organism evidence="2 3">
    <name type="scientific">Gossypium harknessii</name>
    <dbReference type="NCBI Taxonomy" id="34285"/>
    <lineage>
        <taxon>Eukaryota</taxon>
        <taxon>Viridiplantae</taxon>
        <taxon>Streptophyta</taxon>
        <taxon>Embryophyta</taxon>
        <taxon>Tracheophyta</taxon>
        <taxon>Spermatophyta</taxon>
        <taxon>Magnoliopsida</taxon>
        <taxon>eudicotyledons</taxon>
        <taxon>Gunneridae</taxon>
        <taxon>Pentapetalae</taxon>
        <taxon>rosids</taxon>
        <taxon>malvids</taxon>
        <taxon>Malvales</taxon>
        <taxon>Malvaceae</taxon>
        <taxon>Malvoideae</taxon>
        <taxon>Gossypium</taxon>
    </lineage>
</organism>
<dbReference type="OrthoDB" id="966267at2759"/>
<dbReference type="GO" id="GO:0003676">
    <property type="term" value="F:nucleic acid binding"/>
    <property type="evidence" value="ECO:0007669"/>
    <property type="project" value="InterPro"/>
</dbReference>
<dbReference type="Proteomes" id="UP000593560">
    <property type="component" value="Unassembled WGS sequence"/>
</dbReference>
<evidence type="ECO:0000259" key="1">
    <source>
        <dbReference type="Pfam" id="PF13456"/>
    </source>
</evidence>
<dbReference type="InterPro" id="IPR053151">
    <property type="entry name" value="RNase_H-like"/>
</dbReference>
<dbReference type="PANTHER" id="PTHR47723:SF19">
    <property type="entry name" value="POLYNUCLEOTIDYL TRANSFERASE, RIBONUCLEASE H-LIKE SUPERFAMILY PROTEIN"/>
    <property type="match status" value="1"/>
</dbReference>
<dbReference type="InterPro" id="IPR002156">
    <property type="entry name" value="RNaseH_domain"/>
</dbReference>
<dbReference type="GO" id="GO:0004523">
    <property type="term" value="F:RNA-DNA hybrid ribonuclease activity"/>
    <property type="evidence" value="ECO:0007669"/>
    <property type="project" value="InterPro"/>
</dbReference>
<reference evidence="2 3" key="1">
    <citation type="journal article" date="2019" name="Genome Biol. Evol.">
        <title>Insights into the evolution of the New World diploid cottons (Gossypium, subgenus Houzingenia) based on genome sequencing.</title>
        <authorList>
            <person name="Grover C.E."/>
            <person name="Arick M.A. 2nd"/>
            <person name="Thrash A."/>
            <person name="Conover J.L."/>
            <person name="Sanders W.S."/>
            <person name="Peterson D.G."/>
            <person name="Frelichowski J.E."/>
            <person name="Scheffler J.A."/>
            <person name="Scheffler B.E."/>
            <person name="Wendel J.F."/>
        </authorList>
    </citation>
    <scope>NUCLEOTIDE SEQUENCE [LARGE SCALE GENOMIC DNA]</scope>
    <source>
        <strain evidence="2">0</strain>
        <tissue evidence="2">Leaf</tissue>
    </source>
</reference>
<feature type="non-terminal residue" evidence="2">
    <location>
        <position position="1"/>
    </location>
</feature>
<dbReference type="Pfam" id="PF13456">
    <property type="entry name" value="RVT_3"/>
    <property type="match status" value="1"/>
</dbReference>
<dbReference type="PANTHER" id="PTHR47723">
    <property type="entry name" value="OS05G0353850 PROTEIN"/>
    <property type="match status" value="1"/>
</dbReference>
<keyword evidence="3" id="KW-1185">Reference proteome</keyword>